<dbReference type="Proteomes" id="UP001364695">
    <property type="component" value="Unassembled WGS sequence"/>
</dbReference>
<reference evidence="1" key="1">
    <citation type="submission" date="2023-10" db="EMBL/GenBank/DDBJ databases">
        <title>Amphibacter perezi, gen. nov., sp. nov. a novel taxa of the family Comamonadaceae, class Betaproteobacteria isolated from the skin microbiota of Pelophylax perezi from different populations.</title>
        <authorList>
            <person name="Costa S."/>
            <person name="Proenca D.N."/>
            <person name="Lopes I."/>
            <person name="Morais P.V."/>
        </authorList>
    </citation>
    <scope>NUCLEOTIDE SEQUENCE</scope>
    <source>
        <strain evidence="1">SL12-8</strain>
    </source>
</reference>
<comment type="caution">
    <text evidence="1">The sequence shown here is derived from an EMBL/GenBank/DDBJ whole genome shotgun (WGS) entry which is preliminary data.</text>
</comment>
<protein>
    <submittedName>
        <fullName evidence="1">Glycosyltransferase family 4 protein</fullName>
    </submittedName>
</protein>
<gene>
    <name evidence="1" type="ORF">RV045_02350</name>
</gene>
<sequence>MRKFFILAGFAESLVGFRLPLISELQNQGFDVHVAAPGLQLNSDIRRRLEHLGLTVHDVSMGRRSKNPLLDVKTLVSIFFLLKNVRPDFFLGYTIKPVIYGSIAAWLLNVPCRIALITGLGKAFSLSQNPGALERLVQGLYTFALAKVSLTFFQNPDDEQLFRQRKILSDYSASQVVNGSGVEIDRFHVSPMPKETTFLLIARLIDGKGVRFFAEAARIVRASHPAVKFLLVGWIDDGSDAISQPELDSWISAGYIQFLGKLSDVRPAIAMSSVFVLPSFYREGTPRTILEALAMGRPIITTNTPGCRETVLSGQNGFLVAPQSTTSLVEAMLKFIVSPEIIEPMGRISRSLAENKYDVKKVNAAMLSAITAIS</sequence>
<evidence type="ECO:0000313" key="1">
    <source>
        <dbReference type="EMBL" id="MEJ7137270.1"/>
    </source>
</evidence>
<accession>A0ACC6NZA9</accession>
<keyword evidence="2" id="KW-1185">Reference proteome</keyword>
<organism evidence="1 2">
    <name type="scientific">Amphibiibacter pelophylacis</name>
    <dbReference type="NCBI Taxonomy" id="1799477"/>
    <lineage>
        <taxon>Bacteria</taxon>
        <taxon>Pseudomonadati</taxon>
        <taxon>Pseudomonadota</taxon>
        <taxon>Betaproteobacteria</taxon>
        <taxon>Burkholderiales</taxon>
        <taxon>Sphaerotilaceae</taxon>
        <taxon>Amphibiibacter</taxon>
    </lineage>
</organism>
<name>A0ACC6NZA9_9BURK</name>
<evidence type="ECO:0000313" key="2">
    <source>
        <dbReference type="Proteomes" id="UP001364695"/>
    </source>
</evidence>
<proteinExistence type="predicted"/>
<dbReference type="EMBL" id="JAWDIE010000003">
    <property type="protein sequence ID" value="MEJ7137270.1"/>
    <property type="molecule type" value="Genomic_DNA"/>
</dbReference>